<reference evidence="3 4" key="1">
    <citation type="submission" date="2018-08" db="EMBL/GenBank/DDBJ databases">
        <title>A genome reference for cultivated species of the human gut microbiota.</title>
        <authorList>
            <person name="Zou Y."/>
            <person name="Xue W."/>
            <person name="Luo G."/>
        </authorList>
    </citation>
    <scope>NUCLEOTIDE SEQUENCE [LARGE SCALE GENOMIC DNA]</scope>
    <source>
        <strain evidence="3 4">AM18-6</strain>
    </source>
</reference>
<sequence>MCMRIVLFLCILFLEISVSRAQIRGIVVDGKKGQPLSGVNIYMQKDSIGIGVTDIKGEFRFAHNKMGLSDTIIFSYVGYSSFKCTLSELRHLEYKVSMYELPQLLHEVVVSGERPPFFLEWTSLASLPKPLYSFGGFLHDGKIYVVAGDETLVRMVSNKYRQGTEAWEYRSNNMYVYDIASDVWKKCAKGFVPRAGHTAQFYKNKIFVLGGKRLSTNRQLEYTDATMEVYDLNKDTLYVDPVNPHQAVDFASFIYDECLYVMGGAVKEKMFSNQIHMLDLKRGVWYEQENTIPAEWCGRMNGILVGDKVYFFGGYRTALMWFTVSYDLRTGKWQRLCDLKDGVSYPGLASDGDCIYIFENRNLQVYDIKTNTMRIYELAALDLESAGLFYWKNTLYIVGGCTRRGIYVAPHKGVIAVDVSQINPQ</sequence>
<evidence type="ECO:0000256" key="1">
    <source>
        <dbReference type="ARBA" id="ARBA00022441"/>
    </source>
</evidence>
<dbReference type="PANTHER" id="PTHR24412:SF489">
    <property type="entry name" value="RING FINGER DOMAIN AND KELCH REPEAT-CONTAINING PROTEIN DDB_G0271372"/>
    <property type="match status" value="1"/>
</dbReference>
<dbReference type="InterPro" id="IPR011043">
    <property type="entry name" value="Gal_Oxase/kelch_b-propeller"/>
</dbReference>
<dbReference type="EMBL" id="QRJE01000031">
    <property type="protein sequence ID" value="RHH08096.1"/>
    <property type="molecule type" value="Genomic_DNA"/>
</dbReference>
<accession>A0A396BW78</accession>
<dbReference type="Proteomes" id="UP000266644">
    <property type="component" value="Unassembled WGS sequence"/>
</dbReference>
<dbReference type="SUPFAM" id="SSF50965">
    <property type="entry name" value="Galactose oxidase, central domain"/>
    <property type="match status" value="1"/>
</dbReference>
<evidence type="ECO:0000313" key="4">
    <source>
        <dbReference type="Proteomes" id="UP000266644"/>
    </source>
</evidence>
<keyword evidence="2" id="KW-0677">Repeat</keyword>
<protein>
    <submittedName>
        <fullName evidence="3">Galactose oxidase</fullName>
    </submittedName>
</protein>
<keyword evidence="1" id="KW-0880">Kelch repeat</keyword>
<dbReference type="InterPro" id="IPR015915">
    <property type="entry name" value="Kelch-typ_b-propeller"/>
</dbReference>
<comment type="caution">
    <text evidence="3">The sequence shown here is derived from an EMBL/GenBank/DDBJ whole genome shotgun (WGS) entry which is preliminary data.</text>
</comment>
<dbReference type="InterPro" id="IPR008969">
    <property type="entry name" value="CarboxyPept-like_regulatory"/>
</dbReference>
<gene>
    <name evidence="3" type="ORF">DW228_18160</name>
</gene>
<dbReference type="AlphaFoldDB" id="A0A396BW78"/>
<dbReference type="Pfam" id="PF24681">
    <property type="entry name" value="Kelch_KLHDC2_KLHL20_DRC7"/>
    <property type="match status" value="1"/>
</dbReference>
<proteinExistence type="predicted"/>
<dbReference type="Gene3D" id="2.120.10.80">
    <property type="entry name" value="Kelch-type beta propeller"/>
    <property type="match status" value="2"/>
</dbReference>
<organism evidence="3 4">
    <name type="scientific">Bacteroides fragilis</name>
    <dbReference type="NCBI Taxonomy" id="817"/>
    <lineage>
        <taxon>Bacteria</taxon>
        <taxon>Pseudomonadati</taxon>
        <taxon>Bacteroidota</taxon>
        <taxon>Bacteroidia</taxon>
        <taxon>Bacteroidales</taxon>
        <taxon>Bacteroidaceae</taxon>
        <taxon>Bacteroides</taxon>
    </lineage>
</organism>
<dbReference type="PANTHER" id="PTHR24412">
    <property type="entry name" value="KELCH PROTEIN"/>
    <property type="match status" value="1"/>
</dbReference>
<evidence type="ECO:0000256" key="2">
    <source>
        <dbReference type="ARBA" id="ARBA00022737"/>
    </source>
</evidence>
<dbReference type="SUPFAM" id="SSF49464">
    <property type="entry name" value="Carboxypeptidase regulatory domain-like"/>
    <property type="match status" value="1"/>
</dbReference>
<dbReference type="Pfam" id="PF13715">
    <property type="entry name" value="CarbopepD_reg_2"/>
    <property type="match status" value="1"/>
</dbReference>
<evidence type="ECO:0000313" key="3">
    <source>
        <dbReference type="EMBL" id="RHH08096.1"/>
    </source>
</evidence>
<name>A0A396BW78_BACFG</name>